<accession>A0A2T0RS24</accession>
<feature type="region of interest" description="Disordered" evidence="1">
    <location>
        <begin position="101"/>
        <end position="122"/>
    </location>
</feature>
<dbReference type="EMBL" id="PVZG01000014">
    <property type="protein sequence ID" value="PRY23984.1"/>
    <property type="molecule type" value="Genomic_DNA"/>
</dbReference>
<feature type="compositionally biased region" description="Polar residues" evidence="1">
    <location>
        <begin position="110"/>
        <end position="121"/>
    </location>
</feature>
<dbReference type="SMART" id="SM00530">
    <property type="entry name" value="HTH_XRE"/>
    <property type="match status" value="1"/>
</dbReference>
<proteinExistence type="predicted"/>
<dbReference type="Proteomes" id="UP000239209">
    <property type="component" value="Unassembled WGS sequence"/>
</dbReference>
<dbReference type="PROSITE" id="PS50943">
    <property type="entry name" value="HTH_CROC1"/>
    <property type="match status" value="1"/>
</dbReference>
<dbReference type="AlphaFoldDB" id="A0A2T0RS24"/>
<dbReference type="InterPro" id="IPR010982">
    <property type="entry name" value="Lambda_DNA-bd_dom_sf"/>
</dbReference>
<dbReference type="InterPro" id="IPR001387">
    <property type="entry name" value="Cro/C1-type_HTH"/>
</dbReference>
<name>A0A2T0RS24_9ACTN</name>
<comment type="caution">
    <text evidence="3">The sequence shown here is derived from an EMBL/GenBank/DDBJ whole genome shotgun (WGS) entry which is preliminary data.</text>
</comment>
<dbReference type="Gene3D" id="1.10.260.40">
    <property type="entry name" value="lambda repressor-like DNA-binding domains"/>
    <property type="match status" value="1"/>
</dbReference>
<sequence length="450" mass="48839">MRAQAPQQGWSLRELAQAITGHCGHSRLRAYRFPRGWSLTQVIDQMVTVAGVGQRLVASRVSRWERGEERPSSAYLDGLCRVYGTGPVDLGFAADYSDAADGHRPPALDSSRSLVSGTDSQDVARHGTHLVASRGDQIRRRVDEALSGSTLSDSTVAHKEAVAAQYGRTYKTQPATVFLDNILADLDDLQILTDRKLPAGQRRDLCAVTARLAGLVSMTMVNLAQYRHAREWVHTARLAADEAGDPLLRAWVASRSAVASLHLGDPYAAMMAAREAELLTRNHRAPITAMAWAILARAAATTADAHTARAALRHAEDLYGAVEQMPDNTAYAFTAGQLHFYRSHALTTLGESRAAWQAQDDAISAFGPDEHLDPNLVRLDRALCMVHNGDIVQGADYAATVLQQLPAVHRPAIVWRRAQAVAYAIPAARRSTPRVRALHEVLAIGAGPAQ</sequence>
<dbReference type="GO" id="GO:0003677">
    <property type="term" value="F:DNA binding"/>
    <property type="evidence" value="ECO:0007669"/>
    <property type="project" value="InterPro"/>
</dbReference>
<evidence type="ECO:0000313" key="3">
    <source>
        <dbReference type="EMBL" id="PRY23984.1"/>
    </source>
</evidence>
<evidence type="ECO:0000256" key="1">
    <source>
        <dbReference type="SAM" id="MobiDB-lite"/>
    </source>
</evidence>
<organism evidence="3 4">
    <name type="scientific">Pseudosporangium ferrugineum</name>
    <dbReference type="NCBI Taxonomy" id="439699"/>
    <lineage>
        <taxon>Bacteria</taxon>
        <taxon>Bacillati</taxon>
        <taxon>Actinomycetota</taxon>
        <taxon>Actinomycetes</taxon>
        <taxon>Micromonosporales</taxon>
        <taxon>Micromonosporaceae</taxon>
        <taxon>Pseudosporangium</taxon>
    </lineage>
</organism>
<feature type="domain" description="HTH cro/C1-type" evidence="2">
    <location>
        <begin position="59"/>
        <end position="90"/>
    </location>
</feature>
<dbReference type="CDD" id="cd00093">
    <property type="entry name" value="HTH_XRE"/>
    <property type="match status" value="1"/>
</dbReference>
<evidence type="ECO:0000259" key="2">
    <source>
        <dbReference type="PROSITE" id="PS50943"/>
    </source>
</evidence>
<keyword evidence="4" id="KW-1185">Reference proteome</keyword>
<evidence type="ECO:0000313" key="4">
    <source>
        <dbReference type="Proteomes" id="UP000239209"/>
    </source>
</evidence>
<gene>
    <name evidence="3" type="ORF">CLV70_114117</name>
</gene>
<protein>
    <recommendedName>
        <fullName evidence="2">HTH cro/C1-type domain-containing protein</fullName>
    </recommendedName>
</protein>
<reference evidence="3 4" key="1">
    <citation type="submission" date="2018-03" db="EMBL/GenBank/DDBJ databases">
        <title>Genomic Encyclopedia of Archaeal and Bacterial Type Strains, Phase II (KMG-II): from individual species to whole genera.</title>
        <authorList>
            <person name="Goeker M."/>
        </authorList>
    </citation>
    <scope>NUCLEOTIDE SEQUENCE [LARGE SCALE GENOMIC DNA]</scope>
    <source>
        <strain evidence="3 4">DSM 45348</strain>
    </source>
</reference>